<keyword evidence="3" id="KW-1185">Reference proteome</keyword>
<proteinExistence type="predicted"/>
<sequence length="265" mass="30917">MNREYKNERFAKSYGGYDRKNHGDKPYDRDNRRQPYSNRPSKTFTNQSWQHQKQKQKQKLESKSNITLGVVYKISDPQLKKYWKPNGNVWECSDWRGLQNLTNQVKDGLCKMNPDEEDLENATQNELETLENQKLEEAKIKEKEVKKQQFAGIRSLLKYQIQNLKEPSADNVRVSIIFPCGAIVDRSFSESDSLEILFNTIISSENCPENFSILSNEPRKELLCFPEWYNEYGIVPQQNEIIQTFKEAGLGSSAVVYVKKNQTEV</sequence>
<dbReference type="WBParaSite" id="PDA_v2.g2871.t1">
    <property type="protein sequence ID" value="PDA_v2.g2871.t1"/>
    <property type="gene ID" value="PDA_v2.g2871"/>
</dbReference>
<dbReference type="InterPro" id="IPR029071">
    <property type="entry name" value="Ubiquitin-like_domsf"/>
</dbReference>
<accession>A0A914QAX1</accession>
<dbReference type="GO" id="GO:0005783">
    <property type="term" value="C:endoplasmic reticulum"/>
    <property type="evidence" value="ECO:0007669"/>
    <property type="project" value="TreeGrafter"/>
</dbReference>
<evidence type="ECO:0000313" key="3">
    <source>
        <dbReference type="Proteomes" id="UP000887578"/>
    </source>
</evidence>
<protein>
    <submittedName>
        <fullName evidence="4">UBX domain-containing protein</fullName>
    </submittedName>
</protein>
<dbReference type="PANTHER" id="PTHR23322">
    <property type="entry name" value="FAS-ASSOCIATED PROTEIN"/>
    <property type="match status" value="1"/>
</dbReference>
<dbReference type="GO" id="GO:0043130">
    <property type="term" value="F:ubiquitin binding"/>
    <property type="evidence" value="ECO:0007669"/>
    <property type="project" value="TreeGrafter"/>
</dbReference>
<dbReference type="Gene3D" id="3.10.20.90">
    <property type="entry name" value="Phosphatidylinositol 3-kinase Catalytic Subunit, Chain A, domain 1"/>
    <property type="match status" value="1"/>
</dbReference>
<evidence type="ECO:0000313" key="4">
    <source>
        <dbReference type="WBParaSite" id="PDA_v2.g2871.t1"/>
    </source>
</evidence>
<evidence type="ECO:0000256" key="1">
    <source>
        <dbReference type="SAM" id="MobiDB-lite"/>
    </source>
</evidence>
<dbReference type="InterPro" id="IPR001012">
    <property type="entry name" value="UBX_dom"/>
</dbReference>
<feature type="compositionally biased region" description="Basic and acidic residues" evidence="1">
    <location>
        <begin position="1"/>
        <end position="33"/>
    </location>
</feature>
<dbReference type="PROSITE" id="PS50033">
    <property type="entry name" value="UBX"/>
    <property type="match status" value="1"/>
</dbReference>
<dbReference type="SUPFAM" id="SSF54236">
    <property type="entry name" value="Ubiquitin-like"/>
    <property type="match status" value="1"/>
</dbReference>
<dbReference type="InterPro" id="IPR050730">
    <property type="entry name" value="UBX_domain-protein"/>
</dbReference>
<reference evidence="4" key="1">
    <citation type="submission" date="2022-11" db="UniProtKB">
        <authorList>
            <consortium name="WormBaseParasite"/>
        </authorList>
    </citation>
    <scope>IDENTIFICATION</scope>
</reference>
<name>A0A914QAX1_9BILA</name>
<feature type="domain" description="UBX" evidence="2">
    <location>
        <begin position="167"/>
        <end position="258"/>
    </location>
</feature>
<feature type="region of interest" description="Disordered" evidence="1">
    <location>
        <begin position="1"/>
        <end position="61"/>
    </location>
</feature>
<feature type="compositionally biased region" description="Polar residues" evidence="1">
    <location>
        <begin position="34"/>
        <end position="51"/>
    </location>
</feature>
<dbReference type="Proteomes" id="UP000887578">
    <property type="component" value="Unplaced"/>
</dbReference>
<dbReference type="GO" id="GO:0036503">
    <property type="term" value="P:ERAD pathway"/>
    <property type="evidence" value="ECO:0007669"/>
    <property type="project" value="TreeGrafter"/>
</dbReference>
<dbReference type="AlphaFoldDB" id="A0A914QAX1"/>
<dbReference type="PANTHER" id="PTHR23322:SF1">
    <property type="entry name" value="FAS-ASSOCIATED FACTOR 2"/>
    <property type="match status" value="1"/>
</dbReference>
<evidence type="ECO:0000259" key="2">
    <source>
        <dbReference type="PROSITE" id="PS50033"/>
    </source>
</evidence>
<organism evidence="3 4">
    <name type="scientific">Panagrolaimus davidi</name>
    <dbReference type="NCBI Taxonomy" id="227884"/>
    <lineage>
        <taxon>Eukaryota</taxon>
        <taxon>Metazoa</taxon>
        <taxon>Ecdysozoa</taxon>
        <taxon>Nematoda</taxon>
        <taxon>Chromadorea</taxon>
        <taxon>Rhabditida</taxon>
        <taxon>Tylenchina</taxon>
        <taxon>Panagrolaimomorpha</taxon>
        <taxon>Panagrolaimoidea</taxon>
        <taxon>Panagrolaimidae</taxon>
        <taxon>Panagrolaimus</taxon>
    </lineage>
</organism>